<comment type="caution">
    <text evidence="5">The sequence shown here is derived from an EMBL/GenBank/DDBJ whole genome shotgun (WGS) entry which is preliminary data.</text>
</comment>
<dbReference type="InterPro" id="IPR018188">
    <property type="entry name" value="RNase_T2_His_AS_1"/>
</dbReference>
<protein>
    <submittedName>
        <fullName evidence="5">Extracellular ribonuclease le</fullName>
    </submittedName>
</protein>
<keyword evidence="2" id="KW-0540">Nuclease</keyword>
<keyword evidence="3" id="KW-0456">Lyase</keyword>
<name>A0AAW0KL57_QUESU</name>
<gene>
    <name evidence="5" type="primary">RNLE_5</name>
    <name evidence="5" type="ORF">CFP56_019075</name>
</gene>
<evidence type="ECO:0000313" key="5">
    <source>
        <dbReference type="EMBL" id="KAK7838776.1"/>
    </source>
</evidence>
<dbReference type="EMBL" id="PKMF04000298">
    <property type="protein sequence ID" value="KAK7838776.1"/>
    <property type="molecule type" value="Genomic_DNA"/>
</dbReference>
<organism evidence="5 6">
    <name type="scientific">Quercus suber</name>
    <name type="common">Cork oak</name>
    <dbReference type="NCBI Taxonomy" id="58331"/>
    <lineage>
        <taxon>Eukaryota</taxon>
        <taxon>Viridiplantae</taxon>
        <taxon>Streptophyta</taxon>
        <taxon>Embryophyta</taxon>
        <taxon>Tracheophyta</taxon>
        <taxon>Spermatophyta</taxon>
        <taxon>Magnoliopsida</taxon>
        <taxon>eudicotyledons</taxon>
        <taxon>Gunneridae</taxon>
        <taxon>Pentapetalae</taxon>
        <taxon>rosids</taxon>
        <taxon>fabids</taxon>
        <taxon>Fagales</taxon>
        <taxon>Fagaceae</taxon>
        <taxon>Quercus</taxon>
    </lineage>
</organism>
<dbReference type="PANTHER" id="PTHR11240">
    <property type="entry name" value="RIBONUCLEASE T2"/>
    <property type="match status" value="1"/>
</dbReference>
<dbReference type="InterPro" id="IPR036430">
    <property type="entry name" value="RNase_T2-like_sf"/>
</dbReference>
<dbReference type="AlphaFoldDB" id="A0AAW0KL57"/>
<comment type="similarity">
    <text evidence="1 4">Belongs to the RNase T2 family.</text>
</comment>
<accession>A0AAW0KL57</accession>
<evidence type="ECO:0000256" key="3">
    <source>
        <dbReference type="ARBA" id="ARBA00023239"/>
    </source>
</evidence>
<dbReference type="GO" id="GO:0005576">
    <property type="term" value="C:extracellular region"/>
    <property type="evidence" value="ECO:0007669"/>
    <property type="project" value="TreeGrafter"/>
</dbReference>
<dbReference type="Gene3D" id="3.90.730.10">
    <property type="entry name" value="Ribonuclease T2-like"/>
    <property type="match status" value="1"/>
</dbReference>
<keyword evidence="6" id="KW-1185">Reference proteome</keyword>
<dbReference type="GO" id="GO:0003723">
    <property type="term" value="F:RNA binding"/>
    <property type="evidence" value="ECO:0007669"/>
    <property type="project" value="InterPro"/>
</dbReference>
<dbReference type="PANTHER" id="PTHR11240:SF72">
    <property type="entry name" value="RIBONUCLEASE 1"/>
    <property type="match status" value="1"/>
</dbReference>
<evidence type="ECO:0000256" key="4">
    <source>
        <dbReference type="RuleBase" id="RU004328"/>
    </source>
</evidence>
<dbReference type="Proteomes" id="UP000237347">
    <property type="component" value="Unassembled WGS sequence"/>
</dbReference>
<dbReference type="GO" id="GO:0033897">
    <property type="term" value="F:ribonuclease T2 activity"/>
    <property type="evidence" value="ECO:0007669"/>
    <property type="project" value="InterPro"/>
</dbReference>
<keyword evidence="2" id="KW-0378">Hydrolase</keyword>
<dbReference type="SUPFAM" id="SSF55895">
    <property type="entry name" value="Ribonuclease Rh-like"/>
    <property type="match status" value="1"/>
</dbReference>
<evidence type="ECO:0000256" key="1">
    <source>
        <dbReference type="ARBA" id="ARBA00007469"/>
    </source>
</evidence>
<evidence type="ECO:0000313" key="6">
    <source>
        <dbReference type="Proteomes" id="UP000237347"/>
    </source>
</evidence>
<dbReference type="InterPro" id="IPR001568">
    <property type="entry name" value="RNase_T2-like"/>
</dbReference>
<dbReference type="GO" id="GO:0006401">
    <property type="term" value="P:RNA catabolic process"/>
    <property type="evidence" value="ECO:0007669"/>
    <property type="project" value="TreeGrafter"/>
</dbReference>
<evidence type="ECO:0000256" key="2">
    <source>
        <dbReference type="ARBA" id="ARBA00022722"/>
    </source>
</evidence>
<dbReference type="PROSITE" id="PS00530">
    <property type="entry name" value="RNASE_T2_1"/>
    <property type="match status" value="1"/>
</dbReference>
<reference evidence="5 6" key="1">
    <citation type="journal article" date="2018" name="Sci. Data">
        <title>The draft genome sequence of cork oak.</title>
        <authorList>
            <person name="Ramos A.M."/>
            <person name="Usie A."/>
            <person name="Barbosa P."/>
            <person name="Barros P.M."/>
            <person name="Capote T."/>
            <person name="Chaves I."/>
            <person name="Simoes F."/>
            <person name="Abreu I."/>
            <person name="Carrasquinho I."/>
            <person name="Faro C."/>
            <person name="Guimaraes J.B."/>
            <person name="Mendonca D."/>
            <person name="Nobrega F."/>
            <person name="Rodrigues L."/>
            <person name="Saibo N.J.M."/>
            <person name="Varela M.C."/>
            <person name="Egas C."/>
            <person name="Matos J."/>
            <person name="Miguel C.M."/>
            <person name="Oliveira M.M."/>
            <person name="Ricardo C.P."/>
            <person name="Goncalves S."/>
        </authorList>
    </citation>
    <scope>NUCLEOTIDE SEQUENCE [LARGE SCALE GENOMIC DNA]</scope>
    <source>
        <strain evidence="6">cv. HL8</strain>
    </source>
</reference>
<proteinExistence type="inferred from homology"/>
<dbReference type="Pfam" id="PF00445">
    <property type="entry name" value="Ribonuclease_T2"/>
    <property type="match status" value="1"/>
</dbReference>
<sequence>MGELGRANTTGSMFRLVDFHLGKSITFKRKAKENDVTEVVLAFNEDILPHSKSLMMWPRSYCDTKQSCCYPTRRKPKTNFSIHGLWPNYNDGSSLYIILKNSDLISRMQACSWVECNVDASRNNRLYLRVDTFGSQLIKCPVIPKGGCASNIDFPTF</sequence>